<evidence type="ECO:0000313" key="1">
    <source>
        <dbReference type="EMBL" id="SPE22777.1"/>
    </source>
</evidence>
<accession>A0A2N9LHM1</accession>
<name>A0A2N9LHM1_9BACT</name>
<sequence>MVKCLVPIPKDVRPASVKCASTPQIIWNSVPENIYPYSGIVNSIFNPMVIREAANDLLNNPNYPLVLSGVDHLSLLTIHGHGHKLSH</sequence>
<dbReference type="EMBL" id="OKRB01000093">
    <property type="protein sequence ID" value="SPE22777.1"/>
    <property type="molecule type" value="Genomic_DNA"/>
</dbReference>
<organism evidence="1 2">
    <name type="scientific">Candidatus Sulfuritelmatomonas gaucii</name>
    <dbReference type="NCBI Taxonomy" id="2043161"/>
    <lineage>
        <taxon>Bacteria</taxon>
        <taxon>Pseudomonadati</taxon>
        <taxon>Acidobacteriota</taxon>
        <taxon>Terriglobia</taxon>
        <taxon>Terriglobales</taxon>
        <taxon>Acidobacteriaceae</taxon>
        <taxon>Candidatus Sulfuritelmatomonas</taxon>
    </lineage>
</organism>
<proteinExistence type="predicted"/>
<dbReference type="AlphaFoldDB" id="A0A2N9LHM1"/>
<dbReference type="Proteomes" id="UP000239735">
    <property type="component" value="Unassembled WGS sequence"/>
</dbReference>
<reference evidence="2" key="1">
    <citation type="submission" date="2018-02" db="EMBL/GenBank/DDBJ databases">
        <authorList>
            <person name="Hausmann B."/>
        </authorList>
    </citation>
    <scope>NUCLEOTIDE SEQUENCE [LARGE SCALE GENOMIC DNA]</scope>
    <source>
        <strain evidence="2">Peat soil MAG SbA5</strain>
    </source>
</reference>
<evidence type="ECO:0000313" key="2">
    <source>
        <dbReference type="Proteomes" id="UP000239735"/>
    </source>
</evidence>
<gene>
    <name evidence="1" type="ORF">SBA5_360015</name>
</gene>
<protein>
    <submittedName>
        <fullName evidence="1">Uncharacterized protein</fullName>
    </submittedName>
</protein>